<dbReference type="Gene3D" id="1.10.510.10">
    <property type="entry name" value="Transferase(Phosphotransferase) domain 1"/>
    <property type="match status" value="1"/>
</dbReference>
<evidence type="ECO:0000256" key="15">
    <source>
        <dbReference type="PIRSR" id="PIRSR000615-2"/>
    </source>
</evidence>
<dbReference type="SMART" id="SM00409">
    <property type="entry name" value="IG"/>
    <property type="match status" value="3"/>
</dbReference>
<feature type="binding site" evidence="16">
    <location>
        <position position="638"/>
    </location>
    <ligand>
        <name>Mg(2+)</name>
        <dbReference type="ChEBI" id="CHEBI:18420"/>
    </ligand>
</feature>
<evidence type="ECO:0000256" key="10">
    <source>
        <dbReference type="ARBA" id="ARBA00023157"/>
    </source>
</evidence>
<dbReference type="InterPro" id="IPR007110">
    <property type="entry name" value="Ig-like_dom"/>
</dbReference>
<proteinExistence type="predicted"/>
<dbReference type="InterPro" id="IPR001245">
    <property type="entry name" value="Ser-Thr/Tyr_kinase_cat_dom"/>
</dbReference>
<keyword evidence="11 20" id="KW-0675">Receptor</keyword>
<keyword evidence="7 17" id="KW-1133">Transmembrane helix</keyword>
<evidence type="ECO:0000256" key="9">
    <source>
        <dbReference type="ARBA" id="ARBA00023137"/>
    </source>
</evidence>
<dbReference type="SMART" id="SM00408">
    <property type="entry name" value="IGc2"/>
    <property type="match status" value="3"/>
</dbReference>
<keyword evidence="8 17" id="KW-0472">Membrane</keyword>
<keyword evidence="3 17" id="KW-0812">Transmembrane</keyword>
<dbReference type="InterPro" id="IPR020635">
    <property type="entry name" value="Tyr_kinase_cat_dom"/>
</dbReference>
<dbReference type="SMART" id="SM00219">
    <property type="entry name" value="TyrKc"/>
    <property type="match status" value="1"/>
</dbReference>
<dbReference type="PROSITE" id="PS50011">
    <property type="entry name" value="PROTEIN_KINASE_DOM"/>
    <property type="match status" value="1"/>
</dbReference>
<feature type="active site" description="Proton acceptor" evidence="14">
    <location>
        <position position="633"/>
    </location>
</feature>
<dbReference type="EMBL" id="LSMT01000198">
    <property type="protein sequence ID" value="PFX23722.1"/>
    <property type="molecule type" value="Genomic_DNA"/>
</dbReference>
<reference evidence="21" key="1">
    <citation type="journal article" date="2017" name="bioRxiv">
        <title>Comparative analysis of the genomes of Stylophora pistillata and Acropora digitifera provides evidence for extensive differences between species of corals.</title>
        <authorList>
            <person name="Voolstra C.R."/>
            <person name="Li Y."/>
            <person name="Liew Y.J."/>
            <person name="Baumgarten S."/>
            <person name="Zoccola D."/>
            <person name="Flot J.-F."/>
            <person name="Tambutte S."/>
            <person name="Allemand D."/>
            <person name="Aranda M."/>
        </authorList>
    </citation>
    <scope>NUCLEOTIDE SEQUENCE [LARGE SCALE GENOMIC DNA]</scope>
</reference>
<keyword evidence="5 20" id="KW-0418">Kinase</keyword>
<keyword evidence="9" id="KW-0829">Tyrosine-protein kinase</keyword>
<dbReference type="PANTHER" id="PTHR24416">
    <property type="entry name" value="TYROSINE-PROTEIN KINASE RECEPTOR"/>
    <property type="match status" value="1"/>
</dbReference>
<dbReference type="InterPro" id="IPR036179">
    <property type="entry name" value="Ig-like_dom_sf"/>
</dbReference>
<evidence type="ECO:0000313" key="21">
    <source>
        <dbReference type="Proteomes" id="UP000225706"/>
    </source>
</evidence>
<dbReference type="PROSITE" id="PS00109">
    <property type="entry name" value="PROTEIN_KINASE_TYR"/>
    <property type="match status" value="1"/>
</dbReference>
<dbReference type="InterPro" id="IPR011009">
    <property type="entry name" value="Kinase-like_dom_sf"/>
</dbReference>
<accession>A0A2B4S5C3</accession>
<evidence type="ECO:0000256" key="14">
    <source>
        <dbReference type="PIRSR" id="PIRSR000615-1"/>
    </source>
</evidence>
<comment type="caution">
    <text evidence="20">The sequence shown here is derived from an EMBL/GenBank/DDBJ whole genome shotgun (WGS) entry which is preliminary data.</text>
</comment>
<dbReference type="Proteomes" id="UP000225706">
    <property type="component" value="Unassembled WGS sequence"/>
</dbReference>
<dbReference type="PRINTS" id="PR00109">
    <property type="entry name" value="TYRKINASE"/>
</dbReference>
<evidence type="ECO:0000256" key="3">
    <source>
        <dbReference type="ARBA" id="ARBA00022692"/>
    </source>
</evidence>
<dbReference type="GO" id="GO:0046872">
    <property type="term" value="F:metal ion binding"/>
    <property type="evidence" value="ECO:0007669"/>
    <property type="project" value="UniProtKB-KW"/>
</dbReference>
<dbReference type="Gene3D" id="3.30.200.20">
    <property type="entry name" value="Phosphorylase Kinase, domain 1"/>
    <property type="match status" value="1"/>
</dbReference>
<organism evidence="20 21">
    <name type="scientific">Stylophora pistillata</name>
    <name type="common">Smooth cauliflower coral</name>
    <dbReference type="NCBI Taxonomy" id="50429"/>
    <lineage>
        <taxon>Eukaryota</taxon>
        <taxon>Metazoa</taxon>
        <taxon>Cnidaria</taxon>
        <taxon>Anthozoa</taxon>
        <taxon>Hexacorallia</taxon>
        <taxon>Scleractinia</taxon>
        <taxon>Astrocoeniina</taxon>
        <taxon>Pocilloporidae</taxon>
        <taxon>Stylophora</taxon>
    </lineage>
</organism>
<dbReference type="Gene3D" id="2.60.40.10">
    <property type="entry name" value="Immunoglobulins"/>
    <property type="match status" value="3"/>
</dbReference>
<keyword evidence="16" id="KW-0479">Metal-binding</keyword>
<evidence type="ECO:0000256" key="5">
    <source>
        <dbReference type="ARBA" id="ARBA00022777"/>
    </source>
</evidence>
<dbReference type="InterPro" id="IPR000719">
    <property type="entry name" value="Prot_kinase_dom"/>
</dbReference>
<evidence type="ECO:0000256" key="16">
    <source>
        <dbReference type="PIRSR" id="PIRSR000615-3"/>
    </source>
</evidence>
<dbReference type="SUPFAM" id="SSF56112">
    <property type="entry name" value="Protein kinase-like (PK-like)"/>
    <property type="match status" value="1"/>
</dbReference>
<feature type="transmembrane region" description="Helical" evidence="17">
    <location>
        <begin position="411"/>
        <end position="434"/>
    </location>
</feature>
<evidence type="ECO:0000259" key="19">
    <source>
        <dbReference type="PROSITE" id="PS50835"/>
    </source>
</evidence>
<keyword evidence="12" id="KW-0325">Glycoprotein</keyword>
<dbReference type="InterPro" id="IPR003598">
    <property type="entry name" value="Ig_sub2"/>
</dbReference>
<dbReference type="PIRSF" id="PIRSF000615">
    <property type="entry name" value="TyrPK_CSF1-R"/>
    <property type="match status" value="1"/>
</dbReference>
<keyword evidence="4 15" id="KW-0547">Nucleotide-binding</keyword>
<comment type="subcellular location">
    <subcellularLocation>
        <location evidence="1">Membrane</location>
        <topology evidence="1">Single-pass membrane protein</topology>
    </subcellularLocation>
</comment>
<gene>
    <name evidence="20" type="primary">Cad96Ca</name>
    <name evidence="20" type="ORF">AWC38_SpisGene11713</name>
</gene>
<dbReference type="InterPro" id="IPR050122">
    <property type="entry name" value="RTK"/>
</dbReference>
<evidence type="ECO:0000256" key="17">
    <source>
        <dbReference type="SAM" id="Phobius"/>
    </source>
</evidence>
<evidence type="ECO:0000256" key="7">
    <source>
        <dbReference type="ARBA" id="ARBA00022989"/>
    </source>
</evidence>
<keyword evidence="16" id="KW-0460">Magnesium</keyword>
<keyword evidence="6 15" id="KW-0067">ATP-binding</keyword>
<sequence>MFIIYTGIILLEIWKNAPGGTQLISNPSNTTVLRKSLLSLTCQTDVCPETQFHLYFNGSLVETSSSGNFNVTVVSDGLYTCVPFNKVAAGKNDTVNVTAVDAPQVTVSPEVKTVVEGSNLNLTCAAFGKPKPSITWTKVGSSDVVSNALLLIIENITRPRTANSKIGYQCIASNGVGTPAIATASITVNYAAVITNPGNQTFSKKPGEEVSFACYKEGYPIPTIIWTKEDVVTNWTSEDNPSKVTFQVKESSPGWYSCKVENELDTVFKWFHLIVIDDKFKIKLTVTNRDCCNNIQETLQQLRSKVGEVLELEVPSLKEVEATKYKCGSIIVYLSLEFNQNEEISKVLSVLRKAATSGGKGLGDFAVDPKSIQAISVDEIPSDAPSSTAKTTTTTEDLTEKKICECSCKHVLLGSIIGVLLLFNIILVIHAVWIQKRETASKRRPYEESREVYDNEMPLNDREASRSGSRNFIQPRAEYMDLKEMSGERNTKEQIAHQVVDYAPLHPSTRSWEVPRDYVSVEKIIGKVNATESDKKDLMTELGTMKQLKPHAHVIKLLGCVTESEPLLVLIEYVPFGDLLGFLRKSRGLNDTYYKDPDIKPQTNLRAQQLMKFAWQIADGMSYLSSKSILHRDLAARNVLVGEDKTCKVTDFGMARNVQEENIYERKTKGRLPVKWTAYEALLYGKYTTKSDVWSYGVVLYEIFTIGGSPYPRMDGKKIANLLQQGYRMPKPRHVDDKLYDIMLRCWQDDPDARPTFFDLRNQLKAMETLHKKLINMKSYDEQLYANVEDLVV</sequence>
<dbReference type="InterPro" id="IPR003599">
    <property type="entry name" value="Ig_sub"/>
</dbReference>
<evidence type="ECO:0000259" key="18">
    <source>
        <dbReference type="PROSITE" id="PS50011"/>
    </source>
</evidence>
<evidence type="ECO:0000256" key="2">
    <source>
        <dbReference type="ARBA" id="ARBA00022679"/>
    </source>
</evidence>
<evidence type="ECO:0000256" key="13">
    <source>
        <dbReference type="ARBA" id="ARBA00023319"/>
    </source>
</evidence>
<dbReference type="GO" id="GO:0005886">
    <property type="term" value="C:plasma membrane"/>
    <property type="evidence" value="ECO:0007669"/>
    <property type="project" value="TreeGrafter"/>
</dbReference>
<dbReference type="GO" id="GO:0004714">
    <property type="term" value="F:transmembrane receptor protein tyrosine kinase activity"/>
    <property type="evidence" value="ECO:0007669"/>
    <property type="project" value="TreeGrafter"/>
</dbReference>
<evidence type="ECO:0000256" key="11">
    <source>
        <dbReference type="ARBA" id="ARBA00023170"/>
    </source>
</evidence>
<dbReference type="OrthoDB" id="10434706at2759"/>
<dbReference type="GO" id="GO:0005524">
    <property type="term" value="F:ATP binding"/>
    <property type="evidence" value="ECO:0007669"/>
    <property type="project" value="UniProtKB-KW"/>
</dbReference>
<dbReference type="GO" id="GO:0007169">
    <property type="term" value="P:cell surface receptor protein tyrosine kinase signaling pathway"/>
    <property type="evidence" value="ECO:0007669"/>
    <property type="project" value="TreeGrafter"/>
</dbReference>
<keyword evidence="13" id="KW-0393">Immunoglobulin domain</keyword>
<evidence type="ECO:0000256" key="8">
    <source>
        <dbReference type="ARBA" id="ARBA00023136"/>
    </source>
</evidence>
<dbReference type="InterPro" id="IPR013783">
    <property type="entry name" value="Ig-like_fold"/>
</dbReference>
<dbReference type="PANTHER" id="PTHR24416:SF611">
    <property type="entry name" value="TYROSINE-PROTEIN KINASE TRANSMEMBRANE RECEPTOR ROR"/>
    <property type="match status" value="1"/>
</dbReference>
<evidence type="ECO:0000256" key="4">
    <source>
        <dbReference type="ARBA" id="ARBA00022741"/>
    </source>
</evidence>
<dbReference type="PROSITE" id="PS50835">
    <property type="entry name" value="IG_LIKE"/>
    <property type="match status" value="2"/>
</dbReference>
<dbReference type="FunFam" id="1.10.510.10:FF:000554">
    <property type="entry name" value="Predicted protein"/>
    <property type="match status" value="1"/>
</dbReference>
<dbReference type="GO" id="GO:0043235">
    <property type="term" value="C:receptor complex"/>
    <property type="evidence" value="ECO:0007669"/>
    <property type="project" value="TreeGrafter"/>
</dbReference>
<feature type="domain" description="Ig-like" evidence="19">
    <location>
        <begin position="103"/>
        <end position="187"/>
    </location>
</feature>
<evidence type="ECO:0000256" key="1">
    <source>
        <dbReference type="ARBA" id="ARBA00004167"/>
    </source>
</evidence>
<feature type="domain" description="Protein kinase" evidence="18">
    <location>
        <begin position="459"/>
        <end position="774"/>
    </location>
</feature>
<feature type="binding site" evidence="16">
    <location>
        <position position="651"/>
    </location>
    <ligand>
        <name>Mg(2+)</name>
        <dbReference type="ChEBI" id="CHEBI:18420"/>
    </ligand>
</feature>
<protein>
    <submittedName>
        <fullName evidence="20">Tyrosine kinase receptor Cad96Ca</fullName>
    </submittedName>
</protein>
<dbReference type="Pfam" id="PF07714">
    <property type="entry name" value="PK_Tyr_Ser-Thr"/>
    <property type="match status" value="1"/>
</dbReference>
<dbReference type="Pfam" id="PF13895">
    <property type="entry name" value="Ig_2"/>
    <property type="match status" value="1"/>
</dbReference>
<dbReference type="CDD" id="cd00192">
    <property type="entry name" value="PTKc"/>
    <property type="match status" value="1"/>
</dbReference>
<name>A0A2B4S5C3_STYPI</name>
<dbReference type="STRING" id="50429.A0A2B4S5C3"/>
<dbReference type="AlphaFoldDB" id="A0A2B4S5C3"/>
<feature type="binding site" evidence="15">
    <location>
        <position position="637"/>
    </location>
    <ligand>
        <name>ATP</name>
        <dbReference type="ChEBI" id="CHEBI:30616"/>
    </ligand>
</feature>
<dbReference type="Pfam" id="PF13927">
    <property type="entry name" value="Ig_3"/>
    <property type="match status" value="2"/>
</dbReference>
<keyword evidence="21" id="KW-1185">Reference proteome</keyword>
<dbReference type="InterPro" id="IPR008266">
    <property type="entry name" value="Tyr_kinase_AS"/>
</dbReference>
<keyword evidence="10" id="KW-1015">Disulfide bond</keyword>
<keyword evidence="2" id="KW-0808">Transferase</keyword>
<evidence type="ECO:0000256" key="6">
    <source>
        <dbReference type="ARBA" id="ARBA00022840"/>
    </source>
</evidence>
<dbReference type="SUPFAM" id="SSF48726">
    <property type="entry name" value="Immunoglobulin"/>
    <property type="match status" value="3"/>
</dbReference>
<evidence type="ECO:0000313" key="20">
    <source>
        <dbReference type="EMBL" id="PFX23722.1"/>
    </source>
</evidence>
<feature type="domain" description="Ig-like" evidence="19">
    <location>
        <begin position="197"/>
        <end position="262"/>
    </location>
</feature>
<evidence type="ECO:0000256" key="12">
    <source>
        <dbReference type="ARBA" id="ARBA00023180"/>
    </source>
</evidence>